<evidence type="ECO:0000256" key="1">
    <source>
        <dbReference type="ARBA" id="ARBA00009477"/>
    </source>
</evidence>
<feature type="domain" description="Multidrug resistance protein MdtA-like C-terminal permuted SH3" evidence="4">
    <location>
        <begin position="284"/>
        <end position="345"/>
    </location>
</feature>
<dbReference type="Pfam" id="PF25967">
    <property type="entry name" value="RND-MFP_C"/>
    <property type="match status" value="1"/>
</dbReference>
<feature type="domain" description="CusB-like beta-barrel" evidence="3">
    <location>
        <begin position="207"/>
        <end position="276"/>
    </location>
</feature>
<dbReference type="EMBL" id="JACHHZ010000003">
    <property type="protein sequence ID" value="MBB6094124.1"/>
    <property type="molecule type" value="Genomic_DNA"/>
</dbReference>
<dbReference type="Gene3D" id="2.40.50.100">
    <property type="match status" value="1"/>
</dbReference>
<dbReference type="Gene3D" id="2.40.420.20">
    <property type="match status" value="1"/>
</dbReference>
<comment type="similarity">
    <text evidence="1">Belongs to the membrane fusion protein (MFP) (TC 8.A.1) family.</text>
</comment>
<dbReference type="Gene3D" id="1.10.287.470">
    <property type="entry name" value="Helix hairpin bin"/>
    <property type="match status" value="1"/>
</dbReference>
<dbReference type="SUPFAM" id="SSF111369">
    <property type="entry name" value="HlyD-like secretion proteins"/>
    <property type="match status" value="1"/>
</dbReference>
<evidence type="ECO:0000313" key="6">
    <source>
        <dbReference type="Proteomes" id="UP000588068"/>
    </source>
</evidence>
<feature type="signal peptide" evidence="2">
    <location>
        <begin position="1"/>
        <end position="24"/>
    </location>
</feature>
<evidence type="ECO:0000313" key="5">
    <source>
        <dbReference type="EMBL" id="MBB6094124.1"/>
    </source>
</evidence>
<dbReference type="GO" id="GO:0015562">
    <property type="term" value="F:efflux transmembrane transporter activity"/>
    <property type="evidence" value="ECO:0007669"/>
    <property type="project" value="TreeGrafter"/>
</dbReference>
<dbReference type="Pfam" id="PF25954">
    <property type="entry name" value="Beta-barrel_RND_2"/>
    <property type="match status" value="1"/>
</dbReference>
<dbReference type="AlphaFoldDB" id="A0A841HNE1"/>
<evidence type="ECO:0000259" key="3">
    <source>
        <dbReference type="Pfam" id="PF25954"/>
    </source>
</evidence>
<comment type="caution">
    <text evidence="5">The sequence shown here is derived from an EMBL/GenBank/DDBJ whole genome shotgun (WGS) entry which is preliminary data.</text>
</comment>
<keyword evidence="2" id="KW-0732">Signal</keyword>
<reference evidence="5 6" key="1">
    <citation type="submission" date="2020-08" db="EMBL/GenBank/DDBJ databases">
        <title>Genomic Encyclopedia of Type Strains, Phase IV (KMG-IV): sequencing the most valuable type-strain genomes for metagenomic binning, comparative biology and taxonomic classification.</title>
        <authorList>
            <person name="Goeker M."/>
        </authorList>
    </citation>
    <scope>NUCLEOTIDE SEQUENCE [LARGE SCALE GENOMIC DNA]</scope>
    <source>
        <strain evidence="5 6">DSM 26723</strain>
    </source>
</reference>
<dbReference type="Gene3D" id="2.40.30.170">
    <property type="match status" value="1"/>
</dbReference>
<dbReference type="InterPro" id="IPR058792">
    <property type="entry name" value="Beta-barrel_RND_2"/>
</dbReference>
<sequence>MNRRKWIAPLVLLGIVIGTGSALAAWKKASIDESDAAAANQPEAAESVAVAVAQAREHHRATTSIGTVVALRSITVRNELSGTVREVSLVPGQIVEAGQVLVALDVSVEEAELKALEAQGELARTQFGRMERMSAQRAASEMEVDSAKAERDVALAQIARTKAVIARKTIRAPFRSRVGISDVHPGQYLNEGTLLTTLQGVDESAYVDFSVAQQIAAGLRPGSKVSVIATDESPVQAQIVAIDARVDPLTRNATVRAKVEGKDGAPAPGSSVRVQVPVGKPQLAVALPASALRKGPEGDHVFVLVADEKGDTRAQVRPVRVDAMTGNEVVIGDGVKVGERVAASGSFKLRDAALVSAQEPAQTVAFNNR</sequence>
<dbReference type="NCBIfam" id="TIGR01730">
    <property type="entry name" value="RND_mfp"/>
    <property type="match status" value="1"/>
</dbReference>
<dbReference type="PANTHER" id="PTHR30469">
    <property type="entry name" value="MULTIDRUG RESISTANCE PROTEIN MDTA"/>
    <property type="match status" value="1"/>
</dbReference>
<keyword evidence="6" id="KW-1185">Reference proteome</keyword>
<dbReference type="PANTHER" id="PTHR30469:SF11">
    <property type="entry name" value="BLL4320 PROTEIN"/>
    <property type="match status" value="1"/>
</dbReference>
<dbReference type="Proteomes" id="UP000588068">
    <property type="component" value="Unassembled WGS sequence"/>
</dbReference>
<accession>A0A841HNE1</accession>
<evidence type="ECO:0000256" key="2">
    <source>
        <dbReference type="SAM" id="SignalP"/>
    </source>
</evidence>
<protein>
    <submittedName>
        <fullName evidence="5">Membrane fusion protein (Multidrug efflux system)</fullName>
    </submittedName>
</protein>
<dbReference type="GO" id="GO:1990281">
    <property type="term" value="C:efflux pump complex"/>
    <property type="evidence" value="ECO:0007669"/>
    <property type="project" value="TreeGrafter"/>
</dbReference>
<proteinExistence type="inferred from homology"/>
<dbReference type="RefSeq" id="WP_184333106.1">
    <property type="nucleotide sequence ID" value="NZ_JACHHZ010000003.1"/>
</dbReference>
<evidence type="ECO:0000259" key="4">
    <source>
        <dbReference type="Pfam" id="PF25967"/>
    </source>
</evidence>
<name>A0A841HNE1_9GAMM</name>
<organism evidence="5 6">
    <name type="scientific">Povalibacter uvarum</name>
    <dbReference type="NCBI Taxonomy" id="732238"/>
    <lineage>
        <taxon>Bacteria</taxon>
        <taxon>Pseudomonadati</taxon>
        <taxon>Pseudomonadota</taxon>
        <taxon>Gammaproteobacteria</taxon>
        <taxon>Steroidobacterales</taxon>
        <taxon>Steroidobacteraceae</taxon>
        <taxon>Povalibacter</taxon>
    </lineage>
</organism>
<dbReference type="InterPro" id="IPR006143">
    <property type="entry name" value="RND_pump_MFP"/>
</dbReference>
<feature type="chain" id="PRO_5032753861" evidence="2">
    <location>
        <begin position="25"/>
        <end position="369"/>
    </location>
</feature>
<dbReference type="InterPro" id="IPR058627">
    <property type="entry name" value="MdtA-like_C"/>
</dbReference>
<gene>
    <name evidence="5" type="ORF">HNQ60_003005</name>
</gene>